<proteinExistence type="predicted"/>
<evidence type="ECO:0000313" key="1">
    <source>
        <dbReference type="EMBL" id="KAA1426016.1"/>
    </source>
</evidence>
<dbReference type="InterPro" id="IPR023393">
    <property type="entry name" value="START-like_dom_sf"/>
</dbReference>
<evidence type="ECO:0000313" key="2">
    <source>
        <dbReference type="Proteomes" id="UP000324351"/>
    </source>
</evidence>
<comment type="caution">
    <text evidence="1">The sequence shown here is derived from an EMBL/GenBank/DDBJ whole genome shotgun (WGS) entry which is preliminary data.</text>
</comment>
<dbReference type="EMBL" id="VUJW01000010">
    <property type="protein sequence ID" value="KAA1426016.1"/>
    <property type="molecule type" value="Genomic_DNA"/>
</dbReference>
<reference evidence="1 2" key="1">
    <citation type="submission" date="2019-09" db="EMBL/GenBank/DDBJ databases">
        <title>Nocardioides panacisoli sp. nov., isolated from the soil of a ginseng field.</title>
        <authorList>
            <person name="Cho C."/>
        </authorList>
    </citation>
    <scope>NUCLEOTIDE SEQUENCE [LARGE SCALE GENOMIC DNA]</scope>
    <source>
        <strain evidence="1 2">BN140041</strain>
    </source>
</reference>
<dbReference type="RefSeq" id="WP_149751635.1">
    <property type="nucleotide sequence ID" value="NZ_VUJW01000010.1"/>
</dbReference>
<accession>A0A5B1LZY9</accession>
<organism evidence="1 2">
    <name type="scientific">Nocardioides antri</name>
    <dbReference type="NCBI Taxonomy" id="2607659"/>
    <lineage>
        <taxon>Bacteria</taxon>
        <taxon>Bacillati</taxon>
        <taxon>Actinomycetota</taxon>
        <taxon>Actinomycetes</taxon>
        <taxon>Propionibacteriales</taxon>
        <taxon>Nocardioidaceae</taxon>
        <taxon>Nocardioides</taxon>
    </lineage>
</organism>
<protein>
    <submittedName>
        <fullName evidence="1">SRPBCC family protein</fullName>
    </submittedName>
</protein>
<dbReference type="CDD" id="cd07812">
    <property type="entry name" value="SRPBCC"/>
    <property type="match status" value="1"/>
</dbReference>
<dbReference type="Proteomes" id="UP000324351">
    <property type="component" value="Unassembled WGS sequence"/>
</dbReference>
<dbReference type="SUPFAM" id="SSF55961">
    <property type="entry name" value="Bet v1-like"/>
    <property type="match status" value="1"/>
</dbReference>
<gene>
    <name evidence="1" type="ORF">F0U47_16915</name>
</gene>
<dbReference type="AlphaFoldDB" id="A0A5B1LZY9"/>
<dbReference type="Pfam" id="PF10604">
    <property type="entry name" value="Polyketide_cyc2"/>
    <property type="match status" value="1"/>
</dbReference>
<dbReference type="InterPro" id="IPR019587">
    <property type="entry name" value="Polyketide_cyclase/dehydratase"/>
</dbReference>
<sequence length="159" mass="18139">MGTTYEPLLEDRIEISAPPSRVWALVSDVRRMPEWSPQVASTRLRRGFERCELGAEFTNRNREGDLEWTTHGEITRFEEERALAFRIAENWVVWSFLLEPIDDSTLLTQRREAPDGISDLSLELTDGFMGGQAAFTQSLRAGMRQTLERIEAAAENPPV</sequence>
<reference evidence="1 2" key="2">
    <citation type="submission" date="2019-09" db="EMBL/GenBank/DDBJ databases">
        <authorList>
            <person name="Jin C."/>
        </authorList>
    </citation>
    <scope>NUCLEOTIDE SEQUENCE [LARGE SCALE GENOMIC DNA]</scope>
    <source>
        <strain evidence="1 2">BN140041</strain>
    </source>
</reference>
<keyword evidence="2" id="KW-1185">Reference proteome</keyword>
<name>A0A5B1LZY9_9ACTN</name>
<dbReference type="Gene3D" id="3.30.530.20">
    <property type="match status" value="1"/>
</dbReference>